<reference evidence="1 2" key="1">
    <citation type="journal article" date="2022" name="Plant J.">
        <title>Chromosome-level genome of Camellia lanceoleosa provides a valuable resource for understanding genome evolution and self-incompatibility.</title>
        <authorList>
            <person name="Gong W."/>
            <person name="Xiao S."/>
            <person name="Wang L."/>
            <person name="Liao Z."/>
            <person name="Chang Y."/>
            <person name="Mo W."/>
            <person name="Hu G."/>
            <person name="Li W."/>
            <person name="Zhao G."/>
            <person name="Zhu H."/>
            <person name="Hu X."/>
            <person name="Ji K."/>
            <person name="Xiang X."/>
            <person name="Song Q."/>
            <person name="Yuan D."/>
            <person name="Jin S."/>
            <person name="Zhang L."/>
        </authorList>
    </citation>
    <scope>NUCLEOTIDE SEQUENCE [LARGE SCALE GENOMIC DNA]</scope>
    <source>
        <strain evidence="1">SQ_2022a</strain>
    </source>
</reference>
<evidence type="ECO:0000313" key="1">
    <source>
        <dbReference type="EMBL" id="KAI8000414.1"/>
    </source>
</evidence>
<dbReference type="EMBL" id="CM045765">
    <property type="protein sequence ID" value="KAI8000414.1"/>
    <property type="molecule type" value="Genomic_DNA"/>
</dbReference>
<accession>A0ACC0GIM1</accession>
<protein>
    <submittedName>
        <fullName evidence="1">Disease resistance protein RPM1</fullName>
    </submittedName>
</protein>
<name>A0ACC0GIM1_9ERIC</name>
<proteinExistence type="predicted"/>
<comment type="caution">
    <text evidence="1">The sequence shown here is derived from an EMBL/GenBank/DDBJ whole genome shotgun (WGS) entry which is preliminary data.</text>
</comment>
<dbReference type="Proteomes" id="UP001060215">
    <property type="component" value="Chromosome 8"/>
</dbReference>
<gene>
    <name evidence="1" type="ORF">LOK49_LG09G02483</name>
</gene>
<keyword evidence="2" id="KW-1185">Reference proteome</keyword>
<organism evidence="1 2">
    <name type="scientific">Camellia lanceoleosa</name>
    <dbReference type="NCBI Taxonomy" id="1840588"/>
    <lineage>
        <taxon>Eukaryota</taxon>
        <taxon>Viridiplantae</taxon>
        <taxon>Streptophyta</taxon>
        <taxon>Embryophyta</taxon>
        <taxon>Tracheophyta</taxon>
        <taxon>Spermatophyta</taxon>
        <taxon>Magnoliopsida</taxon>
        <taxon>eudicotyledons</taxon>
        <taxon>Gunneridae</taxon>
        <taxon>Pentapetalae</taxon>
        <taxon>asterids</taxon>
        <taxon>Ericales</taxon>
        <taxon>Theaceae</taxon>
        <taxon>Camellia</taxon>
    </lineage>
</organism>
<evidence type="ECO:0000313" key="2">
    <source>
        <dbReference type="Proteomes" id="UP001060215"/>
    </source>
</evidence>
<sequence>MSAFLKVVDAKEETEPDLKVWVKQVRDATRDTEDVLEKFRLHLADHHGDGFGGFVLKIWSSIKTLKARHQIASEVQRIKSTVNSVSQGHQRYHDKYGTLEQGSKSTVVNNAWYDYRSNALLLEETKLVGIEKLKRQLIGWLVEEGHWLKAASMVEMGGLGKTTLVKQVYNDAIVKNHFNSHAWLTVSESIKVKDLLKGMIQQLFNEIIQPAPFGVETMSINRLKCLVKDVLQQRRYMVVFDDVWNVNAWKAIKYVLPNNNSGNHVILTTRFAHITSTYCKETEGNVYNLMPLSPKESWTLFCNKTFRGTHAPHT</sequence>